<reference evidence="2 3" key="1">
    <citation type="submission" date="2018-03" db="EMBL/GenBank/DDBJ databases">
        <title>Genomic Encyclopedia of Type Strains, Phase III (KMG-III): the genomes of soil and plant-associated and newly described type strains.</title>
        <authorList>
            <person name="Whitman W."/>
        </authorList>
    </citation>
    <scope>NUCLEOTIDE SEQUENCE [LARGE SCALE GENOMIC DNA]</scope>
    <source>
        <strain evidence="2 3">CGMCC 4.7067</strain>
    </source>
</reference>
<dbReference type="RefSeq" id="WP_106363501.1">
    <property type="nucleotide sequence ID" value="NZ_PVTJ01000003.1"/>
</dbReference>
<name>A0A2T0UNU9_9ACTN</name>
<evidence type="ECO:0000256" key="1">
    <source>
        <dbReference type="SAM" id="Phobius"/>
    </source>
</evidence>
<keyword evidence="1" id="KW-1133">Transmembrane helix</keyword>
<comment type="caution">
    <text evidence="2">The sequence shown here is derived from an EMBL/GenBank/DDBJ whole genome shotgun (WGS) entry which is preliminary data.</text>
</comment>
<protein>
    <submittedName>
        <fullName evidence="2">Uncharacterized protein</fullName>
    </submittedName>
</protein>
<keyword evidence="3" id="KW-1185">Reference proteome</keyword>
<dbReference type="EMBL" id="PVTJ01000003">
    <property type="protein sequence ID" value="PRY59576.1"/>
    <property type="molecule type" value="Genomic_DNA"/>
</dbReference>
<dbReference type="OrthoDB" id="3483917at2"/>
<proteinExistence type="predicted"/>
<accession>A0A2T0UNU9</accession>
<feature type="transmembrane region" description="Helical" evidence="1">
    <location>
        <begin position="20"/>
        <end position="45"/>
    </location>
</feature>
<evidence type="ECO:0000313" key="2">
    <source>
        <dbReference type="EMBL" id="PRY59576.1"/>
    </source>
</evidence>
<dbReference type="Proteomes" id="UP000238176">
    <property type="component" value="Unassembled WGS sequence"/>
</dbReference>
<keyword evidence="1" id="KW-0472">Membrane</keyword>
<keyword evidence="1" id="KW-0812">Transmembrane</keyword>
<organism evidence="2 3">
    <name type="scientific">Glycomyces artemisiae</name>
    <dbReference type="NCBI Taxonomy" id="1076443"/>
    <lineage>
        <taxon>Bacteria</taxon>
        <taxon>Bacillati</taxon>
        <taxon>Actinomycetota</taxon>
        <taxon>Actinomycetes</taxon>
        <taxon>Glycomycetales</taxon>
        <taxon>Glycomycetaceae</taxon>
        <taxon>Glycomyces</taxon>
    </lineage>
</organism>
<dbReference type="AlphaFoldDB" id="A0A2T0UNU9"/>
<gene>
    <name evidence="2" type="ORF">B0I28_10350</name>
</gene>
<sequence length="86" mass="9690">MIPQLVTARWRRRDGRCRRLFLPVIPIVLLLSPLLVLAVIGGVIACLMYDLPPFRTLAGVGRLFWALPGARIEVEQGRTDLLLSIR</sequence>
<evidence type="ECO:0000313" key="3">
    <source>
        <dbReference type="Proteomes" id="UP000238176"/>
    </source>
</evidence>